<dbReference type="Gene3D" id="3.20.20.330">
    <property type="entry name" value="Homocysteine-binding-like domain"/>
    <property type="match status" value="1"/>
</dbReference>
<keyword evidence="3" id="KW-0862">Zinc</keyword>
<dbReference type="GO" id="GO:0008168">
    <property type="term" value="F:methyltransferase activity"/>
    <property type="evidence" value="ECO:0007669"/>
    <property type="project" value="UniProtKB-UniRule"/>
</dbReference>
<sequence>MAAQDYYNRDAAKELMDRLAAGPLVAQGPTGSLLVDEAGTADVPAVFWNIAEPQALTRMHALYQMAGADVLITNTFQASAPCLKRDSILQDYRSVNRAGADCALTCSRITGVPAKLVLGSVGPCGIAWEDADKDEGEEGTKADKEAESAVHKLAREAYRNQATILLESGVAGVLLETFCSLHDLEPAVTGAVEAAHGMPVLASFAIDDACHLLGDGTAIEQACEAARDLGAQAIGVNCCSAYAATQAVPRMVRAVDLPVMVRPNAGAPTMDQDGCPHWDEDVEGVARASVQWVADGARLVGTCCGFTPIATCAISGALHG</sequence>
<name>A0A3E4QRY9_9ACTN</name>
<dbReference type="SUPFAM" id="SSF82282">
    <property type="entry name" value="Homocysteine S-methyltransferase"/>
    <property type="match status" value="1"/>
</dbReference>
<dbReference type="RefSeq" id="WP_117679770.1">
    <property type="nucleotide sequence ID" value="NZ_CAJJKC010000006.1"/>
</dbReference>
<dbReference type="PROSITE" id="PS50970">
    <property type="entry name" value="HCY"/>
    <property type="match status" value="1"/>
</dbReference>
<reference evidence="5 6" key="1">
    <citation type="submission" date="2018-08" db="EMBL/GenBank/DDBJ databases">
        <title>A genome reference for cultivated species of the human gut microbiota.</title>
        <authorList>
            <person name="Zou Y."/>
            <person name="Xue W."/>
            <person name="Luo G."/>
        </authorList>
    </citation>
    <scope>NUCLEOTIDE SEQUENCE [LARGE SCALE GENOMIC DNA]</scope>
    <source>
        <strain evidence="5 6">TF08-14</strain>
    </source>
</reference>
<keyword evidence="2 3" id="KW-0808">Transferase</keyword>
<evidence type="ECO:0000313" key="6">
    <source>
        <dbReference type="Proteomes" id="UP000260943"/>
    </source>
</evidence>
<protein>
    <recommendedName>
        <fullName evidence="4">Hcy-binding domain-containing protein</fullName>
    </recommendedName>
</protein>
<evidence type="ECO:0000256" key="3">
    <source>
        <dbReference type="PROSITE-ProRule" id="PRU00333"/>
    </source>
</evidence>
<dbReference type="InterPro" id="IPR036589">
    <property type="entry name" value="HCY_dom_sf"/>
</dbReference>
<dbReference type="PANTHER" id="PTHR11103">
    <property type="entry name" value="SLR1189 PROTEIN"/>
    <property type="match status" value="1"/>
</dbReference>
<dbReference type="InterPro" id="IPR003726">
    <property type="entry name" value="HCY_dom"/>
</dbReference>
<feature type="binding site" evidence="3">
    <location>
        <position position="303"/>
    </location>
    <ligand>
        <name>Zn(2+)</name>
        <dbReference type="ChEBI" id="CHEBI:29105"/>
    </ligand>
</feature>
<comment type="caution">
    <text evidence="5">The sequence shown here is derived from an EMBL/GenBank/DDBJ whole genome shotgun (WGS) entry which is preliminary data.</text>
</comment>
<feature type="binding site" evidence="3">
    <location>
        <position position="238"/>
    </location>
    <ligand>
        <name>Zn(2+)</name>
        <dbReference type="ChEBI" id="CHEBI:29105"/>
    </ligand>
</feature>
<gene>
    <name evidence="5" type="ORF">DXC81_06975</name>
</gene>
<dbReference type="GO" id="GO:0032259">
    <property type="term" value="P:methylation"/>
    <property type="evidence" value="ECO:0007669"/>
    <property type="project" value="UniProtKB-KW"/>
</dbReference>
<evidence type="ECO:0000313" key="5">
    <source>
        <dbReference type="EMBL" id="RGL09946.1"/>
    </source>
</evidence>
<dbReference type="PANTHER" id="PTHR11103:SF18">
    <property type="entry name" value="SLR1189 PROTEIN"/>
    <property type="match status" value="1"/>
</dbReference>
<feature type="binding site" evidence="3">
    <location>
        <position position="304"/>
    </location>
    <ligand>
        <name>Zn(2+)</name>
        <dbReference type="ChEBI" id="CHEBI:29105"/>
    </ligand>
</feature>
<comment type="cofactor">
    <cofactor evidence="3">
        <name>Zn(2+)</name>
        <dbReference type="ChEBI" id="CHEBI:29105"/>
    </cofactor>
</comment>
<feature type="domain" description="Hcy-binding" evidence="4">
    <location>
        <begin position="12"/>
        <end position="318"/>
    </location>
</feature>
<accession>A0A3E4QRY9</accession>
<dbReference type="EMBL" id="QSRJ01000007">
    <property type="protein sequence ID" value="RGL09946.1"/>
    <property type="molecule type" value="Genomic_DNA"/>
</dbReference>
<organism evidence="5 6">
    <name type="scientific">Collinsella tanakaei</name>
    <dbReference type="NCBI Taxonomy" id="626935"/>
    <lineage>
        <taxon>Bacteria</taxon>
        <taxon>Bacillati</taxon>
        <taxon>Actinomycetota</taxon>
        <taxon>Coriobacteriia</taxon>
        <taxon>Coriobacteriales</taxon>
        <taxon>Coriobacteriaceae</taxon>
        <taxon>Collinsella</taxon>
    </lineage>
</organism>
<dbReference type="Proteomes" id="UP000260943">
    <property type="component" value="Unassembled WGS sequence"/>
</dbReference>
<keyword evidence="1 3" id="KW-0489">Methyltransferase</keyword>
<evidence type="ECO:0000259" key="4">
    <source>
        <dbReference type="PROSITE" id="PS50970"/>
    </source>
</evidence>
<evidence type="ECO:0000256" key="2">
    <source>
        <dbReference type="ARBA" id="ARBA00022679"/>
    </source>
</evidence>
<dbReference type="AlphaFoldDB" id="A0A3E4QRY9"/>
<dbReference type="GO" id="GO:0046872">
    <property type="term" value="F:metal ion binding"/>
    <property type="evidence" value="ECO:0007669"/>
    <property type="project" value="UniProtKB-KW"/>
</dbReference>
<evidence type="ECO:0000256" key="1">
    <source>
        <dbReference type="ARBA" id="ARBA00022603"/>
    </source>
</evidence>
<dbReference type="Pfam" id="PF02574">
    <property type="entry name" value="S-methyl_trans"/>
    <property type="match status" value="1"/>
</dbReference>
<keyword evidence="3" id="KW-0479">Metal-binding</keyword>
<proteinExistence type="predicted"/>